<protein>
    <submittedName>
        <fullName evidence="5">GntR family transcriptional regulator</fullName>
    </submittedName>
</protein>
<dbReference type="KEGG" id="dmp:FAK_30470"/>
<evidence type="ECO:0000313" key="6">
    <source>
        <dbReference type="Proteomes" id="UP001366166"/>
    </source>
</evidence>
<dbReference type="SMART" id="SM00895">
    <property type="entry name" value="FCD"/>
    <property type="match status" value="1"/>
</dbReference>
<dbReference type="InterPro" id="IPR011711">
    <property type="entry name" value="GntR_C"/>
</dbReference>
<evidence type="ECO:0000259" key="4">
    <source>
        <dbReference type="PROSITE" id="PS50949"/>
    </source>
</evidence>
<dbReference type="PANTHER" id="PTHR43537">
    <property type="entry name" value="TRANSCRIPTIONAL REGULATOR, GNTR FAMILY"/>
    <property type="match status" value="1"/>
</dbReference>
<dbReference type="InterPro" id="IPR036388">
    <property type="entry name" value="WH-like_DNA-bd_sf"/>
</dbReference>
<dbReference type="GO" id="GO:0003677">
    <property type="term" value="F:DNA binding"/>
    <property type="evidence" value="ECO:0007669"/>
    <property type="project" value="UniProtKB-KW"/>
</dbReference>
<dbReference type="EMBL" id="AP028679">
    <property type="protein sequence ID" value="BEQ15981.1"/>
    <property type="molecule type" value="Genomic_DNA"/>
</dbReference>
<dbReference type="GO" id="GO:0003700">
    <property type="term" value="F:DNA-binding transcription factor activity"/>
    <property type="evidence" value="ECO:0007669"/>
    <property type="project" value="InterPro"/>
</dbReference>
<keyword evidence="6" id="KW-1185">Reference proteome</keyword>
<dbReference type="SMART" id="SM00345">
    <property type="entry name" value="HTH_GNTR"/>
    <property type="match status" value="1"/>
</dbReference>
<gene>
    <name evidence="5" type="primary">hypR</name>
    <name evidence="5" type="ORF">FAK_30470</name>
</gene>
<sequence length="230" mass="25829">MPKIKHMEPTQGQAALRPDEVVDILEKMIFTGELQPRERLVVSALSERLGVSSYLVRTALQAMETKGLVKMEPHRGAMVSDLGPEEIDEIFQVRVGLEKMANALAAQRVSPRDLTRLREIDDQLTGCYRRGDLSGVIAANAQFHNYIAGLSGNKTLLKMILELKKRCHIFNTTAWSSPEMVERLFDEHQQYIMALESGDLATLEALPEHHFGHSQQLYLQHLRAKKGSGA</sequence>
<evidence type="ECO:0000256" key="1">
    <source>
        <dbReference type="ARBA" id="ARBA00023015"/>
    </source>
</evidence>
<accession>A0AAU9EZK1</accession>
<dbReference type="InterPro" id="IPR008920">
    <property type="entry name" value="TF_FadR/GntR_C"/>
</dbReference>
<proteinExistence type="predicted"/>
<dbReference type="AlphaFoldDB" id="A0AAU9EZK1"/>
<dbReference type="Gene3D" id="1.10.10.10">
    <property type="entry name" value="Winged helix-like DNA-binding domain superfamily/Winged helix DNA-binding domain"/>
    <property type="match status" value="1"/>
</dbReference>
<keyword evidence="1" id="KW-0805">Transcription regulation</keyword>
<evidence type="ECO:0000256" key="3">
    <source>
        <dbReference type="ARBA" id="ARBA00023163"/>
    </source>
</evidence>
<evidence type="ECO:0000313" key="5">
    <source>
        <dbReference type="EMBL" id="BEQ15981.1"/>
    </source>
</evidence>
<name>A0AAU9EZK1_9BACT</name>
<dbReference type="SUPFAM" id="SSF46785">
    <property type="entry name" value="Winged helix' DNA-binding domain"/>
    <property type="match status" value="1"/>
</dbReference>
<dbReference type="SUPFAM" id="SSF48008">
    <property type="entry name" value="GntR ligand-binding domain-like"/>
    <property type="match status" value="1"/>
</dbReference>
<dbReference type="InterPro" id="IPR000524">
    <property type="entry name" value="Tscrpt_reg_HTH_GntR"/>
</dbReference>
<evidence type="ECO:0000256" key="2">
    <source>
        <dbReference type="ARBA" id="ARBA00023125"/>
    </source>
</evidence>
<dbReference type="Proteomes" id="UP001366166">
    <property type="component" value="Chromosome"/>
</dbReference>
<feature type="domain" description="HTH gntR-type" evidence="4">
    <location>
        <begin position="15"/>
        <end position="82"/>
    </location>
</feature>
<dbReference type="Pfam" id="PF00392">
    <property type="entry name" value="GntR"/>
    <property type="match status" value="1"/>
</dbReference>
<dbReference type="RefSeq" id="WP_338601180.1">
    <property type="nucleotide sequence ID" value="NZ_AP028679.1"/>
</dbReference>
<keyword evidence="2" id="KW-0238">DNA-binding</keyword>
<reference evidence="6" key="1">
    <citation type="journal article" date="2023" name="Arch. Microbiol.">
        <title>Desulfoferula mesophilus gen. nov. sp. nov., a mesophilic sulfate-reducing bacterium isolated from a brackish lake sediment.</title>
        <authorList>
            <person name="Watanabe T."/>
            <person name="Yabe T."/>
            <person name="Tsuji J.M."/>
            <person name="Fukui M."/>
        </authorList>
    </citation>
    <scope>NUCLEOTIDE SEQUENCE [LARGE SCALE GENOMIC DNA]</scope>
    <source>
        <strain evidence="6">12FAK</strain>
    </source>
</reference>
<dbReference type="PROSITE" id="PS50949">
    <property type="entry name" value="HTH_GNTR"/>
    <property type="match status" value="1"/>
</dbReference>
<organism evidence="5 6">
    <name type="scientific">Desulfoferula mesophila</name>
    <dbReference type="NCBI Taxonomy" id="3058419"/>
    <lineage>
        <taxon>Bacteria</taxon>
        <taxon>Pseudomonadati</taxon>
        <taxon>Thermodesulfobacteriota</taxon>
        <taxon>Desulfarculia</taxon>
        <taxon>Desulfarculales</taxon>
        <taxon>Desulfarculaceae</taxon>
        <taxon>Desulfoferula</taxon>
    </lineage>
</organism>
<dbReference type="PANTHER" id="PTHR43537:SF24">
    <property type="entry name" value="GLUCONATE OPERON TRANSCRIPTIONAL REPRESSOR"/>
    <property type="match status" value="1"/>
</dbReference>
<keyword evidence="3" id="KW-0804">Transcription</keyword>
<dbReference type="Pfam" id="PF07729">
    <property type="entry name" value="FCD"/>
    <property type="match status" value="1"/>
</dbReference>
<dbReference type="Gene3D" id="1.20.120.530">
    <property type="entry name" value="GntR ligand-binding domain-like"/>
    <property type="match status" value="1"/>
</dbReference>
<dbReference type="InterPro" id="IPR036390">
    <property type="entry name" value="WH_DNA-bd_sf"/>
</dbReference>